<organism evidence="11 12">
    <name type="scientific">Ereboglobus luteus</name>
    <dbReference type="NCBI Taxonomy" id="1796921"/>
    <lineage>
        <taxon>Bacteria</taxon>
        <taxon>Pseudomonadati</taxon>
        <taxon>Verrucomicrobiota</taxon>
        <taxon>Opitutia</taxon>
        <taxon>Opitutales</taxon>
        <taxon>Opitutaceae</taxon>
        <taxon>Ereboglobus</taxon>
    </lineage>
</organism>
<keyword evidence="4" id="KW-1003">Cell membrane</keyword>
<dbReference type="KEGG" id="elut:CKA38_02180"/>
<protein>
    <recommendedName>
        <fullName evidence="10">TonB C-terminal domain-containing protein</fullName>
    </recommendedName>
</protein>
<evidence type="ECO:0000256" key="7">
    <source>
        <dbReference type="ARBA" id="ARBA00022927"/>
    </source>
</evidence>
<reference evidence="11 12" key="1">
    <citation type="journal article" date="2018" name="Syst. Appl. Microbiol.">
        <title>Ereboglobus luteus gen. nov. sp. nov. from cockroach guts, and new insights into the oxygen relationship of the genera Opitutus and Didymococcus (Verrucomicrobia: Opitutaceae).</title>
        <authorList>
            <person name="Tegtmeier D."/>
            <person name="Belitz A."/>
            <person name="Radek R."/>
            <person name="Heimerl T."/>
            <person name="Brune A."/>
        </authorList>
    </citation>
    <scope>NUCLEOTIDE SEQUENCE [LARGE SCALE GENOMIC DNA]</scope>
    <source>
        <strain evidence="11 12">Ho45</strain>
    </source>
</reference>
<evidence type="ECO:0000256" key="4">
    <source>
        <dbReference type="ARBA" id="ARBA00022475"/>
    </source>
</evidence>
<dbReference type="InterPro" id="IPR037682">
    <property type="entry name" value="TonB_C"/>
</dbReference>
<evidence type="ECO:0000313" key="11">
    <source>
        <dbReference type="EMBL" id="AWI08230.1"/>
    </source>
</evidence>
<comment type="similarity">
    <text evidence="2">Belongs to the TonB family.</text>
</comment>
<dbReference type="InterPro" id="IPR006260">
    <property type="entry name" value="TonB/TolA_C"/>
</dbReference>
<evidence type="ECO:0000256" key="6">
    <source>
        <dbReference type="ARBA" id="ARBA00022692"/>
    </source>
</evidence>
<evidence type="ECO:0000256" key="1">
    <source>
        <dbReference type="ARBA" id="ARBA00004383"/>
    </source>
</evidence>
<evidence type="ECO:0000256" key="3">
    <source>
        <dbReference type="ARBA" id="ARBA00022448"/>
    </source>
</evidence>
<dbReference type="GO" id="GO:0005886">
    <property type="term" value="C:plasma membrane"/>
    <property type="evidence" value="ECO:0007669"/>
    <property type="project" value="UniProtKB-SubCell"/>
</dbReference>
<keyword evidence="7" id="KW-0653">Protein transport</keyword>
<dbReference type="NCBIfam" id="TIGR01352">
    <property type="entry name" value="tonB_Cterm"/>
    <property type="match status" value="3"/>
</dbReference>
<dbReference type="Gene3D" id="3.30.1150.10">
    <property type="match status" value="3"/>
</dbReference>
<dbReference type="SUPFAM" id="SSF74653">
    <property type="entry name" value="TolA/TonB C-terminal domain"/>
    <property type="match status" value="3"/>
</dbReference>
<keyword evidence="6" id="KW-0812">Transmembrane</keyword>
<evidence type="ECO:0000256" key="5">
    <source>
        <dbReference type="ARBA" id="ARBA00022519"/>
    </source>
</evidence>
<name>A0A2U8E070_9BACT</name>
<feature type="domain" description="TonB C-terminal" evidence="10">
    <location>
        <begin position="36"/>
        <end position="131"/>
    </location>
</feature>
<keyword evidence="8" id="KW-1133">Transmembrane helix</keyword>
<evidence type="ECO:0000259" key="10">
    <source>
        <dbReference type="PROSITE" id="PS52015"/>
    </source>
</evidence>
<keyword evidence="3" id="KW-0813">Transport</keyword>
<dbReference type="OrthoDB" id="6676692at2"/>
<gene>
    <name evidence="11" type="ORF">CKA38_02180</name>
</gene>
<dbReference type="PANTHER" id="PTHR33446">
    <property type="entry name" value="PROTEIN TONB-RELATED"/>
    <property type="match status" value="1"/>
</dbReference>
<proteinExistence type="inferred from homology"/>
<evidence type="ECO:0000256" key="2">
    <source>
        <dbReference type="ARBA" id="ARBA00006555"/>
    </source>
</evidence>
<evidence type="ECO:0000256" key="9">
    <source>
        <dbReference type="ARBA" id="ARBA00023136"/>
    </source>
</evidence>
<dbReference type="GO" id="GO:0015031">
    <property type="term" value="P:protein transport"/>
    <property type="evidence" value="ECO:0007669"/>
    <property type="project" value="UniProtKB-KW"/>
</dbReference>
<comment type="subcellular location">
    <subcellularLocation>
        <location evidence="1">Cell inner membrane</location>
        <topology evidence="1">Single-pass membrane protein</topology>
        <orientation evidence="1">Periplasmic side</orientation>
    </subcellularLocation>
</comment>
<dbReference type="Proteomes" id="UP000244896">
    <property type="component" value="Chromosome"/>
</dbReference>
<sequence>MKHPKLFSLKSPRLRIAMILTVAMMGAVFFAPAVFAKDRRPEVIKQTQPSYPSSMKESGMTGEVTIRFFVDESGDVVDPVIIRSNHSGFEQAAIDAVLKWKFKPGIKDGKAVKTRMQIPLVFHLDGEEGRNAYSYTTPGPSKKDISKMPEGYRYDVAPKPRSVIYPVYPYEQLKNNTKGKASVAVLVDARGKVRKMEISKQSAPEFGLAALAACEYFEFEPATLQGQPTHAIITVSLEFNKGSKFITGEDRDMLRIEKKSPEKIIPAGKLDAMPKMIASRQAPFPLAALRENLTSGEAVVEFYIDSKGMVRLPRIVSNTHPSFGYIAVQTIANWRFEPPVQGGKPVITRARIPIGFTSKVKKTRAK</sequence>
<dbReference type="EMBL" id="CP023004">
    <property type="protein sequence ID" value="AWI08230.1"/>
    <property type="molecule type" value="Genomic_DNA"/>
</dbReference>
<dbReference type="AlphaFoldDB" id="A0A2U8E070"/>
<accession>A0A2U8E070</accession>
<evidence type="ECO:0000256" key="8">
    <source>
        <dbReference type="ARBA" id="ARBA00022989"/>
    </source>
</evidence>
<keyword evidence="5" id="KW-0997">Cell inner membrane</keyword>
<dbReference type="InterPro" id="IPR051045">
    <property type="entry name" value="TonB-dependent_transducer"/>
</dbReference>
<dbReference type="PROSITE" id="PS52015">
    <property type="entry name" value="TONB_CTD"/>
    <property type="match status" value="2"/>
</dbReference>
<keyword evidence="12" id="KW-1185">Reference proteome</keyword>
<dbReference type="GO" id="GO:0055085">
    <property type="term" value="P:transmembrane transport"/>
    <property type="evidence" value="ECO:0007669"/>
    <property type="project" value="InterPro"/>
</dbReference>
<evidence type="ECO:0000313" key="12">
    <source>
        <dbReference type="Proteomes" id="UP000244896"/>
    </source>
</evidence>
<keyword evidence="9" id="KW-0472">Membrane</keyword>
<dbReference type="Pfam" id="PF03544">
    <property type="entry name" value="TonB_C"/>
    <property type="match status" value="3"/>
</dbReference>
<feature type="domain" description="TonB C-terminal" evidence="10">
    <location>
        <begin position="153"/>
        <end position="246"/>
    </location>
</feature>